<name>A0AAV8YTS6_9CUCU</name>
<keyword evidence="2" id="KW-1185">Reference proteome</keyword>
<evidence type="ECO:0008006" key="3">
    <source>
        <dbReference type="Google" id="ProtNLM"/>
    </source>
</evidence>
<dbReference type="Proteomes" id="UP001162162">
    <property type="component" value="Unassembled WGS sequence"/>
</dbReference>
<gene>
    <name evidence="1" type="ORF">NQ318_016847</name>
</gene>
<reference evidence="1" key="1">
    <citation type="journal article" date="2023" name="Insect Mol. Biol.">
        <title>Genome sequencing provides insights into the evolution of gene families encoding plant cell wall-degrading enzymes in longhorned beetles.</title>
        <authorList>
            <person name="Shin N.R."/>
            <person name="Okamura Y."/>
            <person name="Kirsch R."/>
            <person name="Pauchet Y."/>
        </authorList>
    </citation>
    <scope>NUCLEOTIDE SEQUENCE</scope>
    <source>
        <strain evidence="1">AMC_N1</strain>
    </source>
</reference>
<evidence type="ECO:0000313" key="2">
    <source>
        <dbReference type="Proteomes" id="UP001162162"/>
    </source>
</evidence>
<organism evidence="1 2">
    <name type="scientific">Aromia moschata</name>
    <dbReference type="NCBI Taxonomy" id="1265417"/>
    <lineage>
        <taxon>Eukaryota</taxon>
        <taxon>Metazoa</taxon>
        <taxon>Ecdysozoa</taxon>
        <taxon>Arthropoda</taxon>
        <taxon>Hexapoda</taxon>
        <taxon>Insecta</taxon>
        <taxon>Pterygota</taxon>
        <taxon>Neoptera</taxon>
        <taxon>Endopterygota</taxon>
        <taxon>Coleoptera</taxon>
        <taxon>Polyphaga</taxon>
        <taxon>Cucujiformia</taxon>
        <taxon>Chrysomeloidea</taxon>
        <taxon>Cerambycidae</taxon>
        <taxon>Cerambycinae</taxon>
        <taxon>Callichromatini</taxon>
        <taxon>Aromia</taxon>
    </lineage>
</organism>
<protein>
    <recommendedName>
        <fullName evidence="3">Paired domain-containing protein</fullName>
    </recommendedName>
</protein>
<accession>A0AAV8YTS6</accession>
<evidence type="ECO:0000313" key="1">
    <source>
        <dbReference type="EMBL" id="KAJ8954907.1"/>
    </source>
</evidence>
<sequence length="240" mass="26283">MGRGCATDQKLRQLIGKKNTAVAKKIREIAEELCFAKSIVGDILKHYHETGNLDVKVVPGEMPGSLSGSYRSLTGSGDVYRPTTVSGGTPPPLDCWMVSRGLLTLCRGPPEARSGGFLATRRAFTEYVKAGFQRSHDDSYIRTDSLYLTRGEYGLYCACGSSEAKVELVSVDACFKSPLGHSSIDAKLLVLDLILRISVDANLVGETRVEKSIEVRCFVENVQFFVSTPKVPVPTRIRYL</sequence>
<proteinExistence type="predicted"/>
<dbReference type="InterPro" id="IPR036388">
    <property type="entry name" value="WH-like_DNA-bd_sf"/>
</dbReference>
<dbReference type="Gene3D" id="1.10.10.10">
    <property type="entry name" value="Winged helix-like DNA-binding domain superfamily/Winged helix DNA-binding domain"/>
    <property type="match status" value="1"/>
</dbReference>
<dbReference type="EMBL" id="JAPWTK010000042">
    <property type="protein sequence ID" value="KAJ8954907.1"/>
    <property type="molecule type" value="Genomic_DNA"/>
</dbReference>
<dbReference type="AlphaFoldDB" id="A0AAV8YTS6"/>
<comment type="caution">
    <text evidence="1">The sequence shown here is derived from an EMBL/GenBank/DDBJ whole genome shotgun (WGS) entry which is preliminary data.</text>
</comment>